<feature type="non-terminal residue" evidence="2">
    <location>
        <position position="53"/>
    </location>
</feature>
<protein>
    <submittedName>
        <fullName evidence="2">Sulfite exporter TauE/SafE family protein</fullName>
    </submittedName>
</protein>
<feature type="transmembrane region" description="Helical" evidence="1">
    <location>
        <begin position="34"/>
        <end position="52"/>
    </location>
</feature>
<proteinExistence type="predicted"/>
<dbReference type="Proteomes" id="UP000288322">
    <property type="component" value="Unassembled WGS sequence"/>
</dbReference>
<evidence type="ECO:0000313" key="2">
    <source>
        <dbReference type="EMBL" id="RTZ91343.1"/>
    </source>
</evidence>
<evidence type="ECO:0000313" key="3">
    <source>
        <dbReference type="Proteomes" id="UP000288322"/>
    </source>
</evidence>
<keyword evidence="1" id="KW-0812">Transmembrane</keyword>
<organism evidence="2 3">
    <name type="scientific">SAR324 cluster bacterium</name>
    <dbReference type="NCBI Taxonomy" id="2024889"/>
    <lineage>
        <taxon>Bacteria</taxon>
        <taxon>Deltaproteobacteria</taxon>
        <taxon>SAR324 cluster</taxon>
    </lineage>
</organism>
<reference evidence="2 3" key="1">
    <citation type="submission" date="2018-06" db="EMBL/GenBank/DDBJ databases">
        <title>Combined omics and stable isotope probing to characterize newly discovered Mariana Back-Arc vent microbial communities.</title>
        <authorList>
            <person name="Trembath-Reichert E."/>
            <person name="Huber J.A."/>
        </authorList>
    </citation>
    <scope>NUCLEOTIDE SEQUENCE [LARGE SCALE GENOMIC DNA]</scope>
    <source>
        <strain evidence="2">MAG 151</strain>
    </source>
</reference>
<dbReference type="AlphaFoldDB" id="A0A432H6F6"/>
<keyword evidence="1" id="KW-1133">Transmembrane helix</keyword>
<sequence>MKKSILVKFSLIPALLLIPTILWAASTEISGMPWWGWPTALFFTTFFMGVFGV</sequence>
<accession>A0A432H6F6</accession>
<gene>
    <name evidence="2" type="ORF">DSY93_03430</name>
</gene>
<evidence type="ECO:0000256" key="1">
    <source>
        <dbReference type="SAM" id="Phobius"/>
    </source>
</evidence>
<keyword evidence="1" id="KW-0472">Membrane</keyword>
<dbReference type="EMBL" id="QNZH01000089">
    <property type="protein sequence ID" value="RTZ91343.1"/>
    <property type="molecule type" value="Genomic_DNA"/>
</dbReference>
<comment type="caution">
    <text evidence="2">The sequence shown here is derived from an EMBL/GenBank/DDBJ whole genome shotgun (WGS) entry which is preliminary data.</text>
</comment>
<name>A0A432H6F6_9DELT</name>